<dbReference type="EMBL" id="CAKOGP040002225">
    <property type="protein sequence ID" value="CAJ1965760.1"/>
    <property type="molecule type" value="Genomic_DNA"/>
</dbReference>
<protein>
    <submittedName>
        <fullName evidence="3">Uncharacterized protein</fullName>
    </submittedName>
</protein>
<feature type="compositionally biased region" description="Polar residues" evidence="1">
    <location>
        <begin position="150"/>
        <end position="160"/>
    </location>
</feature>
<reference evidence="3" key="1">
    <citation type="submission" date="2023-08" db="EMBL/GenBank/DDBJ databases">
        <authorList>
            <person name="Audoor S."/>
            <person name="Bilcke G."/>
        </authorList>
    </citation>
    <scope>NUCLEOTIDE SEQUENCE</scope>
</reference>
<proteinExistence type="predicted"/>
<feature type="transmembrane region" description="Helical" evidence="2">
    <location>
        <begin position="176"/>
        <end position="198"/>
    </location>
</feature>
<keyword evidence="4" id="KW-1185">Reference proteome</keyword>
<evidence type="ECO:0000256" key="1">
    <source>
        <dbReference type="SAM" id="MobiDB-lite"/>
    </source>
</evidence>
<feature type="region of interest" description="Disordered" evidence="1">
    <location>
        <begin position="136"/>
        <end position="162"/>
    </location>
</feature>
<dbReference type="AlphaFoldDB" id="A0AAD2G7R0"/>
<dbReference type="Proteomes" id="UP001295423">
    <property type="component" value="Unassembled WGS sequence"/>
</dbReference>
<organism evidence="3 4">
    <name type="scientific">Cylindrotheca closterium</name>
    <dbReference type="NCBI Taxonomy" id="2856"/>
    <lineage>
        <taxon>Eukaryota</taxon>
        <taxon>Sar</taxon>
        <taxon>Stramenopiles</taxon>
        <taxon>Ochrophyta</taxon>
        <taxon>Bacillariophyta</taxon>
        <taxon>Bacillariophyceae</taxon>
        <taxon>Bacillariophycidae</taxon>
        <taxon>Bacillariales</taxon>
        <taxon>Bacillariaceae</taxon>
        <taxon>Cylindrotheca</taxon>
    </lineage>
</organism>
<evidence type="ECO:0000313" key="4">
    <source>
        <dbReference type="Proteomes" id="UP001295423"/>
    </source>
</evidence>
<comment type="caution">
    <text evidence="3">The sequence shown here is derived from an EMBL/GenBank/DDBJ whole genome shotgun (WGS) entry which is preliminary data.</text>
</comment>
<keyword evidence="2" id="KW-1133">Transmembrane helix</keyword>
<keyword evidence="2" id="KW-0472">Membrane</keyword>
<evidence type="ECO:0000256" key="2">
    <source>
        <dbReference type="SAM" id="Phobius"/>
    </source>
</evidence>
<sequence length="255" mass="28008">MDTGTSIMDDEAAPLTKADLLAKLEDLETRLKESNDKELKNMEKQMIKATASKYRTLEKLVVEQQAQFNTGGASTSSVLKKDWKTDKASDTADTEKLPESTASFFLVAKCPKVFEVFTKDKDPAAVTHNSSSATLSIDVGSSDPDLGTGARSSPKQSETKPGSCCFRSVDWTSRDLFYIPFWFAFATLLLQVGIYFIIFANSTQLRSANPFKLPIGVDPWTRAAEILATAITVYSQADFFDGLIIFAHSAELVKS</sequence>
<evidence type="ECO:0000313" key="3">
    <source>
        <dbReference type="EMBL" id="CAJ1965760.1"/>
    </source>
</evidence>
<name>A0AAD2G7R0_9STRA</name>
<keyword evidence="2" id="KW-0812">Transmembrane</keyword>
<accession>A0AAD2G7R0</accession>
<gene>
    <name evidence="3" type="ORF">CYCCA115_LOCUS21352</name>
</gene>